<accession>A0ABT1MPM9</accession>
<dbReference type="InterPro" id="IPR016123">
    <property type="entry name" value="Mog1/PsbP_a/b/a-sand"/>
</dbReference>
<evidence type="ECO:0000313" key="2">
    <source>
        <dbReference type="Proteomes" id="UP001203945"/>
    </source>
</evidence>
<gene>
    <name evidence="1" type="ORF">MLD63_07425</name>
</gene>
<protein>
    <submittedName>
        <fullName evidence="1">DUF1795 domain-containing protein</fullName>
    </submittedName>
</protein>
<sequence length="146" mass="16483">MPVCQTAQFDLTIPEGWEDRSMITWVAPPSKRYKVLPNVLVSKSRMLPAEDLSGFVNRQLKELMSKVPTFDLLRRGDTLLNGNPAIELSFTMRPQGVTLMQKQLFFMPPGDPRTVYTVVATSAKDDWAVLDADFSRIFQSLSMKNG</sequence>
<keyword evidence="2" id="KW-1185">Reference proteome</keyword>
<reference evidence="1 2" key="1">
    <citation type="submission" date="2022-03" db="EMBL/GenBank/DDBJ databases">
        <authorList>
            <person name="He Y."/>
        </authorList>
    </citation>
    <scope>NUCLEOTIDE SEQUENCE [LARGE SCALE GENOMIC DNA]</scope>
    <source>
        <strain evidence="1 2">TK19116</strain>
    </source>
</reference>
<dbReference type="Gene3D" id="3.40.1000.10">
    <property type="entry name" value="Mog1/PsbP, alpha/beta/alpha sandwich"/>
    <property type="match status" value="1"/>
</dbReference>
<organism evidence="1 2">
    <name type="scientific">Paracoccus albicereus</name>
    <dbReference type="NCBI Taxonomy" id="2922394"/>
    <lineage>
        <taxon>Bacteria</taxon>
        <taxon>Pseudomonadati</taxon>
        <taxon>Pseudomonadota</taxon>
        <taxon>Alphaproteobacteria</taxon>
        <taxon>Rhodobacterales</taxon>
        <taxon>Paracoccaceae</taxon>
        <taxon>Paracoccus</taxon>
    </lineage>
</organism>
<dbReference type="Proteomes" id="UP001203945">
    <property type="component" value="Unassembled WGS sequence"/>
</dbReference>
<dbReference type="Pfam" id="PF08786">
    <property type="entry name" value="DcrB"/>
    <property type="match status" value="1"/>
</dbReference>
<dbReference type="EMBL" id="JAKZEU010000002">
    <property type="protein sequence ID" value="MCQ0970250.1"/>
    <property type="molecule type" value="Genomic_DNA"/>
</dbReference>
<dbReference type="SUPFAM" id="SSF55724">
    <property type="entry name" value="Mog1p/PsbP-like"/>
    <property type="match status" value="1"/>
</dbReference>
<dbReference type="RefSeq" id="WP_255329232.1">
    <property type="nucleotide sequence ID" value="NZ_JAKZEU010000002.1"/>
</dbReference>
<evidence type="ECO:0000313" key="1">
    <source>
        <dbReference type="EMBL" id="MCQ0970250.1"/>
    </source>
</evidence>
<comment type="caution">
    <text evidence="1">The sequence shown here is derived from an EMBL/GenBank/DDBJ whole genome shotgun (WGS) entry which is preliminary data.</text>
</comment>
<proteinExistence type="predicted"/>
<dbReference type="InterPro" id="IPR014894">
    <property type="entry name" value="DcrB/EagT6"/>
</dbReference>
<name>A0ABT1MPM9_9RHOB</name>